<dbReference type="Proteomes" id="UP000196230">
    <property type="component" value="Unassembled WGS sequence"/>
</dbReference>
<proteinExistence type="predicted"/>
<dbReference type="CDD" id="cd06325">
    <property type="entry name" value="PBP1_ABC_unchar_transporter"/>
    <property type="match status" value="1"/>
</dbReference>
<protein>
    <submittedName>
        <fullName evidence="2">ABC transporter substrate-binding protein</fullName>
    </submittedName>
</protein>
<keyword evidence="1" id="KW-0732">Signal</keyword>
<dbReference type="RefSeq" id="WP_087133628.1">
    <property type="nucleotide sequence ID" value="NZ_CP126965.1"/>
</dbReference>
<dbReference type="Gene3D" id="3.40.50.2300">
    <property type="match status" value="2"/>
</dbReference>
<sequence length="334" mass="34590">MKRTASPLRITAAMAVLALGLTACGDSGAGDGNGDGNDGPYKIGISQLTSHPALDATAEGFQEAFDEAGIEVEFDLQNAQGEVATANSIANTFAGDGDVDLVASIATPAAQAAATAVKDKPVVFMAVTDAVGAGIVEDEEKPGGNVTGQSDRNPVKEQLQLLLDVKDDVKTVGIVWNSGEANSKSQVEQAKEAAKELGIEIKDVTVTNSSEVQQGVQSLSDVDGIYVPTDNAVVSALESVISFGQENEIPVISADTDSVERGALGTYGIDYEQHGKLAGEMAVKILKDGEDPADMAVGFAPEDALELVVSPENAKKFGVEIPQEVIDRADETID</sequence>
<evidence type="ECO:0000256" key="1">
    <source>
        <dbReference type="SAM" id="SignalP"/>
    </source>
</evidence>
<feature type="chain" id="PRO_5014545271" evidence="1">
    <location>
        <begin position="30"/>
        <end position="334"/>
    </location>
</feature>
<dbReference type="PROSITE" id="PS51257">
    <property type="entry name" value="PROKAR_LIPOPROTEIN"/>
    <property type="match status" value="1"/>
</dbReference>
<dbReference type="EMBL" id="FUKP01000019">
    <property type="protein sequence ID" value="SJN20857.1"/>
    <property type="molecule type" value="Genomic_DNA"/>
</dbReference>
<dbReference type="InterPro" id="IPR007487">
    <property type="entry name" value="ABC_transpt-TYRBP-like"/>
</dbReference>
<dbReference type="SUPFAM" id="SSF53822">
    <property type="entry name" value="Periplasmic binding protein-like I"/>
    <property type="match status" value="1"/>
</dbReference>
<evidence type="ECO:0000313" key="2">
    <source>
        <dbReference type="EMBL" id="SJN20857.1"/>
    </source>
</evidence>
<accession>A0A1R4ILZ5</accession>
<dbReference type="PANTHER" id="PTHR35271:SF1">
    <property type="entry name" value="ABC TRANSPORTER, SUBSTRATE-BINDING LIPOPROTEIN"/>
    <property type="match status" value="1"/>
</dbReference>
<feature type="signal peptide" evidence="1">
    <location>
        <begin position="1"/>
        <end position="29"/>
    </location>
</feature>
<name>A0A1R4ILZ5_9MICC</name>
<dbReference type="InterPro" id="IPR028082">
    <property type="entry name" value="Peripla_BP_I"/>
</dbReference>
<evidence type="ECO:0000313" key="3">
    <source>
        <dbReference type="Proteomes" id="UP000196230"/>
    </source>
</evidence>
<organism evidence="2 3">
    <name type="scientific">Micrococcus lylae</name>
    <dbReference type="NCBI Taxonomy" id="1273"/>
    <lineage>
        <taxon>Bacteria</taxon>
        <taxon>Bacillati</taxon>
        <taxon>Actinomycetota</taxon>
        <taxon>Actinomycetes</taxon>
        <taxon>Micrococcales</taxon>
        <taxon>Micrococcaceae</taxon>
        <taxon>Micrococcus</taxon>
    </lineage>
</organism>
<reference evidence="2 3" key="1">
    <citation type="submission" date="2017-02" db="EMBL/GenBank/DDBJ databases">
        <authorList>
            <person name="Peterson S.W."/>
        </authorList>
    </citation>
    <scope>NUCLEOTIDE SEQUENCE [LARGE SCALE GENOMIC DNA]</scope>
    <source>
        <strain evidence="2 3">2B3F</strain>
    </source>
</reference>
<dbReference type="PANTHER" id="PTHR35271">
    <property type="entry name" value="ABC TRANSPORTER, SUBSTRATE-BINDING LIPOPROTEIN-RELATED"/>
    <property type="match status" value="1"/>
</dbReference>
<dbReference type="Pfam" id="PF04392">
    <property type="entry name" value="ABC_sub_bind"/>
    <property type="match status" value="1"/>
</dbReference>
<dbReference type="AlphaFoldDB" id="A0A1R4ILZ5"/>
<gene>
    <name evidence="2" type="ORF">FM125_03310</name>
</gene>